<accession>A0A0A2B1N4</accession>
<dbReference type="InterPro" id="IPR027417">
    <property type="entry name" value="P-loop_NTPase"/>
</dbReference>
<proteinExistence type="predicted"/>
<feature type="domain" description="Putative endonuclease Z1" evidence="1">
    <location>
        <begin position="300"/>
        <end position="507"/>
    </location>
</feature>
<dbReference type="SUPFAM" id="SSF52540">
    <property type="entry name" value="P-loop containing nucleoside triphosphate hydrolases"/>
    <property type="match status" value="1"/>
</dbReference>
<sequence length="769" mass="89523">MSEIIPKPINDFWNPVINGETFIDFQDYCKKEEKLSPDDIEIIKENAKMILQRCIQPNSVNTSKRTNLHIGDVQSGKTLTMAAAIALAHDNNFLLTSLLTGTKTILKAQNESRIEAILQWIDKDRDKFYFYKGDDSQLKTQVKQLDRNVRSGSYKTMIVSIILKETKHIKDLTNKFQELNLTEKNFGSIILDDEADQASLNTMIRQKKESPTYKLIKNLIDCHSKFTTFIQVTATANALFCIPSDDELSPTYVSISRRSEKYIGIHTYFRNTDTINFYVNTIEEDDIPEIDDGQKDPPESLIESLNYFIISCAIARKRGLKAPFTFLCHPDSSTKEHKRYRKWIDDYFDKLIDLLDEEYGDSKVLQEVNFNNLINEISQNLGFPDLSDWSQIQVEVIRIIEKVPRISIINKDNKIEDLKAFWEQSRIHIIIGAMSIERGFTVEGLMVTYLSRNPGTNADNIQQRARFCGYKSEDHLNLSRLWLDNGNLNFYKAALVTENSIRHGLKDHLFDEKPYLKGGFSIPIKKPFRPTRSNIHDVLNTDGIFGWFFPKYAQYLSFEQREKNLDLGMEILEKYNFSSQAFKKWRCLASEEMTIGDLKVLLNQYQTCEADLNHLAILNTSIQNNLTQFKDSDKILTCLRLAVIKGTERLDEENFSSNPSEYKIKYPTKKNGERIEDYELPMIRNMDRGYDPKKNLGPKKWLEDRDMVKKDMVTLHLNLVRFSIQNEGAYDDNFESDRRVKSYFLNNQSKTFTIHVKFPDLDNWRFYSQ</sequence>
<evidence type="ECO:0000259" key="1">
    <source>
        <dbReference type="Pfam" id="PF10593"/>
    </source>
</evidence>
<gene>
    <name evidence="2" type="ORF">EV01_1058</name>
</gene>
<dbReference type="GO" id="GO:0004519">
    <property type="term" value="F:endonuclease activity"/>
    <property type="evidence" value="ECO:0007669"/>
    <property type="project" value="UniProtKB-KW"/>
</dbReference>
<evidence type="ECO:0000313" key="3">
    <source>
        <dbReference type="Proteomes" id="UP000030481"/>
    </source>
</evidence>
<comment type="caution">
    <text evidence="2">The sequence shown here is derived from an EMBL/GenBank/DDBJ whole genome shotgun (WGS) entry which is preliminary data.</text>
</comment>
<dbReference type="EMBL" id="JNAR01000013">
    <property type="protein sequence ID" value="KGG07781.1"/>
    <property type="molecule type" value="Genomic_DNA"/>
</dbReference>
<organism evidence="2 3">
    <name type="scientific">Prochlorococcus marinus str. MIT 9401</name>
    <dbReference type="NCBI Taxonomy" id="167551"/>
    <lineage>
        <taxon>Bacteria</taxon>
        <taxon>Bacillati</taxon>
        <taxon>Cyanobacteriota</taxon>
        <taxon>Cyanophyceae</taxon>
        <taxon>Synechococcales</taxon>
        <taxon>Prochlorococcaceae</taxon>
        <taxon>Prochlorococcus</taxon>
    </lineage>
</organism>
<keyword evidence="2" id="KW-0255">Endonuclease</keyword>
<reference evidence="3" key="1">
    <citation type="journal article" date="2014" name="Sci. Data">
        <title>Genomes of diverse isolates of the marine cyanobacterium Prochlorococcus.</title>
        <authorList>
            <person name="Biller S."/>
            <person name="Berube P."/>
            <person name="Thompson J."/>
            <person name="Kelly L."/>
            <person name="Roggensack S."/>
            <person name="Awad L."/>
            <person name="Roache-Johnson K."/>
            <person name="Ding H."/>
            <person name="Giovannoni S.J."/>
            <person name="Moore L.R."/>
            <person name="Chisholm S.W."/>
        </authorList>
    </citation>
    <scope>NUCLEOTIDE SEQUENCE [LARGE SCALE GENOMIC DNA]</scope>
</reference>
<dbReference type="RefSeq" id="WP_032518610.1">
    <property type="nucleotide sequence ID" value="NZ_JNAR01000013.1"/>
</dbReference>
<dbReference type="AlphaFoldDB" id="A0A0A2B1N4"/>
<evidence type="ECO:0000313" key="2">
    <source>
        <dbReference type="EMBL" id="KGG07781.1"/>
    </source>
</evidence>
<keyword evidence="2" id="KW-0540">Nuclease</keyword>
<protein>
    <submittedName>
        <fullName evidence="2">Endonuclease</fullName>
    </submittedName>
</protein>
<dbReference type="Proteomes" id="UP000030481">
    <property type="component" value="Unassembled WGS sequence"/>
</dbReference>
<dbReference type="Pfam" id="PF10593">
    <property type="entry name" value="Z1"/>
    <property type="match status" value="1"/>
</dbReference>
<dbReference type="InterPro" id="IPR018310">
    <property type="entry name" value="Put_endonuclease_Z1-dom"/>
</dbReference>
<keyword evidence="2" id="KW-0378">Hydrolase</keyword>
<name>A0A0A2B1N4_PROMR</name>